<dbReference type="RefSeq" id="XP_008910814.1">
    <property type="nucleotide sequence ID" value="XM_008912566.1"/>
</dbReference>
<evidence type="ECO:0000313" key="2">
    <source>
        <dbReference type="EMBL" id="ETN03877.1"/>
    </source>
</evidence>
<feature type="region of interest" description="Disordered" evidence="1">
    <location>
        <begin position="1"/>
        <end position="30"/>
    </location>
</feature>
<dbReference type="AlphaFoldDB" id="W2PSH6"/>
<feature type="compositionally biased region" description="Acidic residues" evidence="1">
    <location>
        <begin position="8"/>
        <end position="18"/>
    </location>
</feature>
<evidence type="ECO:0008006" key="4">
    <source>
        <dbReference type="Google" id="ProtNLM"/>
    </source>
</evidence>
<organism evidence="2 3">
    <name type="scientific">Phytophthora nicotianae (strain INRA-310)</name>
    <name type="common">Phytophthora parasitica</name>
    <dbReference type="NCBI Taxonomy" id="761204"/>
    <lineage>
        <taxon>Eukaryota</taxon>
        <taxon>Sar</taxon>
        <taxon>Stramenopiles</taxon>
        <taxon>Oomycota</taxon>
        <taxon>Peronosporomycetes</taxon>
        <taxon>Peronosporales</taxon>
        <taxon>Peronosporaceae</taxon>
        <taxon>Phytophthora</taxon>
    </lineage>
</organism>
<dbReference type="VEuPathDB" id="FungiDB:PPTG_23711"/>
<dbReference type="EMBL" id="KI669608">
    <property type="protein sequence ID" value="ETN03877.1"/>
    <property type="molecule type" value="Genomic_DNA"/>
</dbReference>
<proteinExistence type="predicted"/>
<protein>
    <recommendedName>
        <fullName evidence="4">PiggyBac transposable element-derived protein domain-containing protein</fullName>
    </recommendedName>
</protein>
<gene>
    <name evidence="2" type="ORF">PPTG_23711</name>
</gene>
<sequence length="126" mass="13602">MDSSNSDDGGEDCEEDDVVEHREHVEGDDALPNDELKLVDEAFVASLGGSLSIANIDKDALRLTKWGEPLSVRNWFEVYVGAPESTDGDSTSIDNKTGAAAFIRNLKSLLGECSSGFLIVVVERRA</sequence>
<dbReference type="GeneID" id="20192310"/>
<name>W2PSH6_PHYN3</name>
<reference evidence="2 3" key="2">
    <citation type="submission" date="2013-11" db="EMBL/GenBank/DDBJ databases">
        <title>The Genome Sequence of Phytophthora parasitica INRA-310.</title>
        <authorList>
            <consortium name="The Broad Institute Genomics Platform"/>
            <person name="Russ C."/>
            <person name="Tyler B."/>
            <person name="Panabieres F."/>
            <person name="Shan W."/>
            <person name="Tripathy S."/>
            <person name="Grunwald N."/>
            <person name="Machado M."/>
            <person name="Johnson C.S."/>
            <person name="Arredondo F."/>
            <person name="Hong C."/>
            <person name="Coffey M."/>
            <person name="Young S.K."/>
            <person name="Zeng Q."/>
            <person name="Gargeya S."/>
            <person name="Fitzgerald M."/>
            <person name="Abouelleil A."/>
            <person name="Alvarado L."/>
            <person name="Chapman S.B."/>
            <person name="Gainer-Dewar J."/>
            <person name="Goldberg J."/>
            <person name="Griggs A."/>
            <person name="Gujja S."/>
            <person name="Hansen M."/>
            <person name="Howarth C."/>
            <person name="Imamovic A."/>
            <person name="Ireland A."/>
            <person name="Larimer J."/>
            <person name="McCowan C."/>
            <person name="Murphy C."/>
            <person name="Pearson M."/>
            <person name="Poon T.W."/>
            <person name="Priest M."/>
            <person name="Roberts A."/>
            <person name="Saif S."/>
            <person name="Shea T."/>
            <person name="Sykes S."/>
            <person name="Wortman J."/>
            <person name="Nusbaum C."/>
            <person name="Birren B."/>
        </authorList>
    </citation>
    <scope>NUCLEOTIDE SEQUENCE [LARGE SCALE GENOMIC DNA]</scope>
    <source>
        <strain evidence="2 3">INRA-310</strain>
    </source>
</reference>
<reference evidence="3" key="1">
    <citation type="submission" date="2011-12" db="EMBL/GenBank/DDBJ databases">
        <authorList>
            <consortium name="The Broad Institute Genome Sequencing Platform"/>
            <person name="Russ C."/>
            <person name="Tyler B."/>
            <person name="Panabieres F."/>
            <person name="Shan W."/>
            <person name="Tripathy S."/>
            <person name="Grunwald N."/>
            <person name="Machado M."/>
            <person name="Young S.K."/>
            <person name="Zeng Q."/>
            <person name="Gargeya S."/>
            <person name="Fitzgerald M."/>
            <person name="Haas B."/>
            <person name="Abouelleil A."/>
            <person name="Alvarado L."/>
            <person name="Arachchi H.M."/>
            <person name="Berlin A."/>
            <person name="Chapman S.B."/>
            <person name="Gearin G."/>
            <person name="Goldberg J."/>
            <person name="Griggs A."/>
            <person name="Gujja S."/>
            <person name="Hansen M."/>
            <person name="Heiman D."/>
            <person name="Howarth C."/>
            <person name="Larimer J."/>
            <person name="Lui A."/>
            <person name="MacDonald P.J.P."/>
            <person name="McCowen C."/>
            <person name="Montmayeur A."/>
            <person name="Murphy C."/>
            <person name="Neiman D."/>
            <person name="Pearson M."/>
            <person name="Priest M."/>
            <person name="Roberts A."/>
            <person name="Saif S."/>
            <person name="Shea T."/>
            <person name="Sisk P."/>
            <person name="Stolte C."/>
            <person name="Sykes S."/>
            <person name="Wortman J."/>
            <person name="Nusbaum C."/>
            <person name="Birren B."/>
        </authorList>
    </citation>
    <scope>NUCLEOTIDE SEQUENCE [LARGE SCALE GENOMIC DNA]</scope>
    <source>
        <strain evidence="3">INRA-310</strain>
    </source>
</reference>
<accession>W2PSH6</accession>
<dbReference type="Proteomes" id="UP000018817">
    <property type="component" value="Unassembled WGS sequence"/>
</dbReference>
<evidence type="ECO:0000256" key="1">
    <source>
        <dbReference type="SAM" id="MobiDB-lite"/>
    </source>
</evidence>
<evidence type="ECO:0000313" key="3">
    <source>
        <dbReference type="Proteomes" id="UP000018817"/>
    </source>
</evidence>